<protein>
    <submittedName>
        <fullName evidence="1">Uncharacterized protein</fullName>
    </submittedName>
</protein>
<evidence type="ECO:0000313" key="4">
    <source>
        <dbReference type="Proteomes" id="UP001154259"/>
    </source>
</evidence>
<dbReference type="EMBL" id="CAMXCS010000003">
    <property type="protein sequence ID" value="CAI3948756.1"/>
    <property type="molecule type" value="Genomic_DNA"/>
</dbReference>
<dbReference type="EMBL" id="CAMXCM010000004">
    <property type="protein sequence ID" value="CAI3948268.1"/>
    <property type="molecule type" value="Genomic_DNA"/>
</dbReference>
<evidence type="ECO:0000313" key="1">
    <source>
        <dbReference type="EMBL" id="CAI3948268.1"/>
    </source>
</evidence>
<name>A0A9W4TS31_9PROT</name>
<evidence type="ECO:0000313" key="2">
    <source>
        <dbReference type="EMBL" id="CAI3948756.1"/>
    </source>
</evidence>
<keyword evidence="4" id="KW-1185">Reference proteome</keyword>
<dbReference type="AlphaFoldDB" id="A0A9W4TS31"/>
<sequence length="104" mass="12431">MLQAQIFLIREKFSYGNESKAALIKYKKKLEEAVFSIEFCKRYKLTQKNIKNVISLSELQTDYFSEYYLTKDYGVDDRGLWVELGINDEKITPYPEVLFIRRTR</sequence>
<organism evidence="1 3">
    <name type="scientific">Commensalibacter communis</name>
    <dbReference type="NCBI Taxonomy" id="2972786"/>
    <lineage>
        <taxon>Bacteria</taxon>
        <taxon>Pseudomonadati</taxon>
        <taxon>Pseudomonadota</taxon>
        <taxon>Alphaproteobacteria</taxon>
        <taxon>Acetobacterales</taxon>
        <taxon>Acetobacteraceae</taxon>
    </lineage>
</organism>
<reference evidence="1" key="1">
    <citation type="submission" date="2022-10" db="EMBL/GenBank/DDBJ databases">
        <authorList>
            <person name="Botero Cardona J."/>
        </authorList>
    </citation>
    <scope>NUCLEOTIDE SEQUENCE</scope>
    <source>
        <strain evidence="1">LMG 31819</strain>
        <strain evidence="2">R-53529</strain>
    </source>
</reference>
<comment type="caution">
    <text evidence="1">The sequence shown here is derived from an EMBL/GenBank/DDBJ whole genome shotgun (WGS) entry which is preliminary data.</text>
</comment>
<dbReference type="RefSeq" id="WP_271790000.1">
    <property type="nucleotide sequence ID" value="NZ_CAMXCM010000004.1"/>
</dbReference>
<dbReference type="Proteomes" id="UP001154259">
    <property type="component" value="Unassembled WGS sequence"/>
</dbReference>
<accession>A0A9W4TS31</accession>
<dbReference type="Proteomes" id="UP001154255">
    <property type="component" value="Unassembled WGS sequence"/>
</dbReference>
<proteinExistence type="predicted"/>
<evidence type="ECO:0000313" key="3">
    <source>
        <dbReference type="Proteomes" id="UP001154255"/>
    </source>
</evidence>
<gene>
    <name evidence="2" type="ORF">R53529_LOCUS1568</name>
    <name evidence="1" type="ORF">R53530_LOCUS1662</name>
</gene>